<reference evidence="3" key="1">
    <citation type="submission" date="2021-05" db="EMBL/GenBank/DDBJ databases">
        <title>Energy efficiency and biological interactions define the core microbiome of deep oligotrophic groundwater.</title>
        <authorList>
            <person name="Mehrshad M."/>
            <person name="Lopez-Fernandez M."/>
            <person name="Bell E."/>
            <person name="Bernier-Latmani R."/>
            <person name="Bertilsson S."/>
            <person name="Dopson M."/>
        </authorList>
    </citation>
    <scope>NUCLEOTIDE SEQUENCE</scope>
    <source>
        <strain evidence="3">Modern_marine.mb.64</strain>
    </source>
</reference>
<keyword evidence="1" id="KW-0175">Coiled coil</keyword>
<accession>A0A948S0H0</accession>
<keyword evidence="2" id="KW-0812">Transmembrane</keyword>
<sequence length="314" mass="35593">MARSSYNPSLLLPIIDVIVGLTLLIGAGYIWYNTRGQEQIIEAQEQLDMTRRQQTDEIKTINQMIAEREDELVNIRNEQLAKTQYVQFLQERIEMETTQISEGREKDRRYTDELLELRDDIRIARDELKGNLAGVAEEDGRVRRRTSELDSLKVESLVRQQRVSALENEIAEARAVRRHDPWSIFPIQTGFLAAYEYGDKDQRFIAGLSQDLMDIQNLKLGIQGVLGLSSSENRSLKEGGLYLNVPLIFRRASLEFGAGIQGTTEGAGDTNVDPYASANFRLAPIRSERFFLLGGPYYTGSNTAIRLGLGFGRR</sequence>
<proteinExistence type="predicted"/>
<keyword evidence="2" id="KW-1133">Transmembrane helix</keyword>
<organism evidence="3 4">
    <name type="scientific">Eiseniibacteriota bacterium</name>
    <dbReference type="NCBI Taxonomy" id="2212470"/>
    <lineage>
        <taxon>Bacteria</taxon>
        <taxon>Candidatus Eiseniibacteriota</taxon>
    </lineage>
</organism>
<dbReference type="Proteomes" id="UP000777784">
    <property type="component" value="Unassembled WGS sequence"/>
</dbReference>
<feature type="coiled-coil region" evidence="1">
    <location>
        <begin position="33"/>
        <end position="78"/>
    </location>
</feature>
<dbReference type="EMBL" id="JAHJDP010000109">
    <property type="protein sequence ID" value="MBU2693017.1"/>
    <property type="molecule type" value="Genomic_DNA"/>
</dbReference>
<gene>
    <name evidence="3" type="ORF">KJ970_19045</name>
</gene>
<name>A0A948S0H0_UNCEI</name>
<evidence type="ECO:0000256" key="2">
    <source>
        <dbReference type="SAM" id="Phobius"/>
    </source>
</evidence>
<evidence type="ECO:0000313" key="3">
    <source>
        <dbReference type="EMBL" id="MBU2693017.1"/>
    </source>
</evidence>
<comment type="caution">
    <text evidence="3">The sequence shown here is derived from an EMBL/GenBank/DDBJ whole genome shotgun (WGS) entry which is preliminary data.</text>
</comment>
<keyword evidence="2" id="KW-0472">Membrane</keyword>
<evidence type="ECO:0000256" key="1">
    <source>
        <dbReference type="SAM" id="Coils"/>
    </source>
</evidence>
<dbReference type="AlphaFoldDB" id="A0A948S0H0"/>
<protein>
    <submittedName>
        <fullName evidence="3">Uncharacterized protein</fullName>
    </submittedName>
</protein>
<feature type="transmembrane region" description="Helical" evidence="2">
    <location>
        <begin position="12"/>
        <end position="32"/>
    </location>
</feature>
<evidence type="ECO:0000313" key="4">
    <source>
        <dbReference type="Proteomes" id="UP000777784"/>
    </source>
</evidence>